<dbReference type="Pfam" id="PF01370">
    <property type="entry name" value="Epimerase"/>
    <property type="match status" value="1"/>
</dbReference>
<accession>A0ABP7Z3S0</accession>
<comment type="caution">
    <text evidence="2">The sequence shown here is derived from an EMBL/GenBank/DDBJ whole genome shotgun (WGS) entry which is preliminary data.</text>
</comment>
<evidence type="ECO:0000313" key="3">
    <source>
        <dbReference type="Proteomes" id="UP001500101"/>
    </source>
</evidence>
<dbReference type="RefSeq" id="WP_344675807.1">
    <property type="nucleotide sequence ID" value="NZ_BAAAZI010000012.1"/>
</dbReference>
<sequence length="299" mass="33519">MVTILGSNGFIGSNLLKSIPNSKGLSLREKDWEGKLENSSVIINLIGKAHDHKGVFREEDYYDSNFEKVKEIYGAFVKSKATLLIHVSSIAAVEEIESINPLTEESKSSPISFYGKSKRMGEEWLLAQEKHLNKKVIIIRPPMVHGSGDKGNLGLLFKVVAKGIPYPFYSFNNFRSFISIQNFSFYLNEIISKEEIMEDGVYNISDNEAISTNGIIDIICEILNKKVLKLKISKNIILFLGKIGDFLHLPINSTRIKKMTSTLVVSNSKINSVLKIKQLPLSAKEGLYSTLLSFKQIGR</sequence>
<feature type="domain" description="NAD-dependent epimerase/dehydratase" evidence="1">
    <location>
        <begin position="3"/>
        <end position="160"/>
    </location>
</feature>
<evidence type="ECO:0000313" key="2">
    <source>
        <dbReference type="EMBL" id="GAA4146771.1"/>
    </source>
</evidence>
<keyword evidence="3" id="KW-1185">Reference proteome</keyword>
<reference evidence="3" key="1">
    <citation type="journal article" date="2019" name="Int. J. Syst. Evol. Microbiol.">
        <title>The Global Catalogue of Microorganisms (GCM) 10K type strain sequencing project: providing services to taxonomists for standard genome sequencing and annotation.</title>
        <authorList>
            <consortium name="The Broad Institute Genomics Platform"/>
            <consortium name="The Broad Institute Genome Sequencing Center for Infectious Disease"/>
            <person name="Wu L."/>
            <person name="Ma J."/>
        </authorList>
    </citation>
    <scope>NUCLEOTIDE SEQUENCE [LARGE SCALE GENOMIC DNA]</scope>
    <source>
        <strain evidence="3">JCM 16704</strain>
    </source>
</reference>
<protein>
    <submittedName>
        <fullName evidence="2">NAD-dependent epimerase/dehydratase family protein</fullName>
    </submittedName>
</protein>
<gene>
    <name evidence="2" type="ORF">GCM10022216_32090</name>
</gene>
<dbReference type="PANTHER" id="PTHR43245">
    <property type="entry name" value="BIFUNCTIONAL POLYMYXIN RESISTANCE PROTEIN ARNA"/>
    <property type="match status" value="1"/>
</dbReference>
<name>A0ABP7Z3S0_9SPHI</name>
<dbReference type="InterPro" id="IPR001509">
    <property type="entry name" value="Epimerase_deHydtase"/>
</dbReference>
<dbReference type="InterPro" id="IPR036291">
    <property type="entry name" value="NAD(P)-bd_dom_sf"/>
</dbReference>
<proteinExistence type="predicted"/>
<dbReference type="PANTHER" id="PTHR43245:SF58">
    <property type="entry name" value="BLL5923 PROTEIN"/>
    <property type="match status" value="1"/>
</dbReference>
<dbReference type="Gene3D" id="3.40.50.720">
    <property type="entry name" value="NAD(P)-binding Rossmann-like Domain"/>
    <property type="match status" value="1"/>
</dbReference>
<dbReference type="EMBL" id="BAAAZI010000012">
    <property type="protein sequence ID" value="GAA4146771.1"/>
    <property type="molecule type" value="Genomic_DNA"/>
</dbReference>
<dbReference type="InterPro" id="IPR050177">
    <property type="entry name" value="Lipid_A_modif_metabolic_enz"/>
</dbReference>
<evidence type="ECO:0000259" key="1">
    <source>
        <dbReference type="Pfam" id="PF01370"/>
    </source>
</evidence>
<dbReference type="Proteomes" id="UP001500101">
    <property type="component" value="Unassembled WGS sequence"/>
</dbReference>
<dbReference type="SUPFAM" id="SSF51735">
    <property type="entry name" value="NAD(P)-binding Rossmann-fold domains"/>
    <property type="match status" value="1"/>
</dbReference>
<organism evidence="2 3">
    <name type="scientific">Sphingobacterium kyonggiense</name>
    <dbReference type="NCBI Taxonomy" id="714075"/>
    <lineage>
        <taxon>Bacteria</taxon>
        <taxon>Pseudomonadati</taxon>
        <taxon>Bacteroidota</taxon>
        <taxon>Sphingobacteriia</taxon>
        <taxon>Sphingobacteriales</taxon>
        <taxon>Sphingobacteriaceae</taxon>
        <taxon>Sphingobacterium</taxon>
    </lineage>
</organism>